<dbReference type="AlphaFoldDB" id="A0AAE3FL13"/>
<evidence type="ECO:0000313" key="2">
    <source>
        <dbReference type="EMBL" id="MCL7344815.1"/>
    </source>
</evidence>
<keyword evidence="1" id="KW-0812">Transmembrane</keyword>
<keyword evidence="1" id="KW-0472">Membrane</keyword>
<feature type="transmembrane region" description="Helical" evidence="1">
    <location>
        <begin position="12"/>
        <end position="31"/>
    </location>
</feature>
<protein>
    <submittedName>
        <fullName evidence="2">Uncharacterized protein</fullName>
    </submittedName>
</protein>
<proteinExistence type="predicted"/>
<gene>
    <name evidence="2" type="ORF">TQ35_009625</name>
</gene>
<feature type="transmembrane region" description="Helical" evidence="1">
    <location>
        <begin position="43"/>
        <end position="64"/>
    </location>
</feature>
<evidence type="ECO:0000256" key="1">
    <source>
        <dbReference type="SAM" id="Phobius"/>
    </source>
</evidence>
<keyword evidence="1" id="KW-1133">Transmembrane helix</keyword>
<feature type="transmembrane region" description="Helical" evidence="1">
    <location>
        <begin position="104"/>
        <end position="129"/>
    </location>
</feature>
<comment type="caution">
    <text evidence="2">The sequence shown here is derived from an EMBL/GenBank/DDBJ whole genome shotgun (WGS) entry which is preliminary data.</text>
</comment>
<accession>A0AAE3FL13</accession>
<reference evidence="2" key="1">
    <citation type="submission" date="2022-05" db="EMBL/GenBank/DDBJ databases">
        <title>Metagenome Sequencing of an Archaeal-Dominated Microbial Community from a Hot Spring at the Los Azufres Geothermal Field, Mexico.</title>
        <authorList>
            <person name="Marin-Paredes R."/>
            <person name="Martinez-Romero E."/>
            <person name="Servin-Garciduenas L.E."/>
        </authorList>
    </citation>
    <scope>NUCLEOTIDE SEQUENCE</scope>
    <source>
        <strain evidence="2">AZ1-454</strain>
    </source>
</reference>
<sequence>MNGLSKAYKLSFFGLVALAGTFVLGLLRALADDGKIDAQMSTPLLVMHIAFALVTGLLSLYLFHLSRKTGLIFPEALATANLSAVTLAGTSGLLFLFFRAQFLSYLMLSSFEVSFGLSSVLIGYLYSFFRNCYR</sequence>
<feature type="transmembrane region" description="Helical" evidence="1">
    <location>
        <begin position="76"/>
        <end position="98"/>
    </location>
</feature>
<organism evidence="2">
    <name type="scientific">Candidatus Aramenus sulfurataquae</name>
    <dbReference type="NCBI Taxonomy" id="1326980"/>
    <lineage>
        <taxon>Archaea</taxon>
        <taxon>Thermoproteota</taxon>
        <taxon>Thermoprotei</taxon>
        <taxon>Sulfolobales</taxon>
        <taxon>Sulfolobaceae</taxon>
        <taxon>Candidatus Aramenus</taxon>
    </lineage>
</organism>
<dbReference type="EMBL" id="JZWS02000045">
    <property type="protein sequence ID" value="MCL7344815.1"/>
    <property type="molecule type" value="Genomic_DNA"/>
</dbReference>
<name>A0AAE3FL13_9CREN</name>